<dbReference type="Pfam" id="PF01408">
    <property type="entry name" value="GFO_IDH_MocA"/>
    <property type="match status" value="1"/>
</dbReference>
<dbReference type="Gene3D" id="3.40.50.720">
    <property type="entry name" value="NAD(P)-binding Rossmann-like Domain"/>
    <property type="match status" value="1"/>
</dbReference>
<dbReference type="InterPro" id="IPR036291">
    <property type="entry name" value="NAD(P)-bd_dom_sf"/>
</dbReference>
<dbReference type="RefSeq" id="WP_184675500.1">
    <property type="nucleotide sequence ID" value="NZ_JACHGY010000001.1"/>
</dbReference>
<gene>
    <name evidence="3" type="ORF">HNQ40_000202</name>
</gene>
<feature type="domain" description="Gfo/Idh/MocA-like oxidoreductase N-terminal" evidence="1">
    <location>
        <begin position="12"/>
        <end position="129"/>
    </location>
</feature>
<dbReference type="Proteomes" id="UP000541810">
    <property type="component" value="Unassembled WGS sequence"/>
</dbReference>
<dbReference type="InterPro" id="IPR055170">
    <property type="entry name" value="GFO_IDH_MocA-like_dom"/>
</dbReference>
<dbReference type="Gene3D" id="3.30.360.10">
    <property type="entry name" value="Dihydrodipicolinate Reductase, domain 2"/>
    <property type="match status" value="1"/>
</dbReference>
<dbReference type="GO" id="GO:0000166">
    <property type="term" value="F:nucleotide binding"/>
    <property type="evidence" value="ECO:0007669"/>
    <property type="project" value="InterPro"/>
</dbReference>
<dbReference type="AlphaFoldDB" id="A0A7X0H351"/>
<protein>
    <submittedName>
        <fullName evidence="3">Putative dehydrogenase</fullName>
    </submittedName>
</protein>
<accession>A0A7X0H351</accession>
<name>A0A7X0H351_9BACT</name>
<feature type="domain" description="GFO/IDH/MocA-like oxidoreductase" evidence="2">
    <location>
        <begin position="140"/>
        <end position="259"/>
    </location>
</feature>
<evidence type="ECO:0000259" key="1">
    <source>
        <dbReference type="Pfam" id="PF01408"/>
    </source>
</evidence>
<dbReference type="SUPFAM" id="SSF55347">
    <property type="entry name" value="Glyceraldehyde-3-phosphate dehydrogenase-like, C-terminal domain"/>
    <property type="match status" value="1"/>
</dbReference>
<dbReference type="Pfam" id="PF22725">
    <property type="entry name" value="GFO_IDH_MocA_C3"/>
    <property type="match status" value="1"/>
</dbReference>
<organism evidence="3 4">
    <name type="scientific">Algisphaera agarilytica</name>
    <dbReference type="NCBI Taxonomy" id="1385975"/>
    <lineage>
        <taxon>Bacteria</taxon>
        <taxon>Pseudomonadati</taxon>
        <taxon>Planctomycetota</taxon>
        <taxon>Phycisphaerae</taxon>
        <taxon>Phycisphaerales</taxon>
        <taxon>Phycisphaeraceae</taxon>
        <taxon>Algisphaera</taxon>
    </lineage>
</organism>
<dbReference type="PANTHER" id="PTHR43708">
    <property type="entry name" value="CONSERVED EXPRESSED OXIDOREDUCTASE (EUROFUNG)"/>
    <property type="match status" value="1"/>
</dbReference>
<dbReference type="PANTHER" id="PTHR43708:SF8">
    <property type="entry name" value="OXIDOREDUCTASE"/>
    <property type="match status" value="1"/>
</dbReference>
<sequence length="360" mass="40668">MISEASQPVHPIRTGIVGLGRSGWNIHAKTLAALPKHFRVSAVTDPESERCLEARQGLGCRIYNDFAEIINDDALDLIVIASPNHLHTDQAIQAMAAGKHVVCEKPFALSIEDADRAIAAAEAYDRVLSPFQHRRYESHFLKVQEIIESGALGRIVQVRMVWHQFTRRWDWQTLRRFGGGLLNNNGSHLMDHALQLLPPDVEPDVCADLKQVLTLGDTEDHIKIVMKAEGCPTLDVELSNAVAYPQDRWLIKGDRGGLRGTPEHLQWRTMDWDALPPRRLETAAATGREYSKDDITWTEHTWSPPADEPSAYERYYQDLYTTIRTGQPLAIQPQSVRRLIRVLERCYEQCDVMPASPTSL</sequence>
<dbReference type="InterPro" id="IPR051317">
    <property type="entry name" value="Gfo/Idh/MocA_oxidoreduct"/>
</dbReference>
<dbReference type="InterPro" id="IPR000683">
    <property type="entry name" value="Gfo/Idh/MocA-like_OxRdtase_N"/>
</dbReference>
<proteinExistence type="predicted"/>
<evidence type="ECO:0000259" key="2">
    <source>
        <dbReference type="Pfam" id="PF22725"/>
    </source>
</evidence>
<evidence type="ECO:0000313" key="4">
    <source>
        <dbReference type="Proteomes" id="UP000541810"/>
    </source>
</evidence>
<keyword evidence="4" id="KW-1185">Reference proteome</keyword>
<comment type="caution">
    <text evidence="3">The sequence shown here is derived from an EMBL/GenBank/DDBJ whole genome shotgun (WGS) entry which is preliminary data.</text>
</comment>
<evidence type="ECO:0000313" key="3">
    <source>
        <dbReference type="EMBL" id="MBB6428396.1"/>
    </source>
</evidence>
<reference evidence="3 4" key="1">
    <citation type="submission" date="2020-08" db="EMBL/GenBank/DDBJ databases">
        <title>Genomic Encyclopedia of Type Strains, Phase IV (KMG-IV): sequencing the most valuable type-strain genomes for metagenomic binning, comparative biology and taxonomic classification.</title>
        <authorList>
            <person name="Goeker M."/>
        </authorList>
    </citation>
    <scope>NUCLEOTIDE SEQUENCE [LARGE SCALE GENOMIC DNA]</scope>
    <source>
        <strain evidence="3 4">DSM 103725</strain>
    </source>
</reference>
<dbReference type="EMBL" id="JACHGY010000001">
    <property type="protein sequence ID" value="MBB6428396.1"/>
    <property type="molecule type" value="Genomic_DNA"/>
</dbReference>
<dbReference type="SUPFAM" id="SSF51735">
    <property type="entry name" value="NAD(P)-binding Rossmann-fold domains"/>
    <property type="match status" value="1"/>
</dbReference>